<dbReference type="Proteomes" id="UP000292958">
    <property type="component" value="Unassembled WGS sequence"/>
</dbReference>
<evidence type="ECO:0000313" key="3">
    <source>
        <dbReference type="Proteomes" id="UP000292958"/>
    </source>
</evidence>
<comment type="caution">
    <text evidence="2">The sequence shown here is derived from an EMBL/GenBank/DDBJ whole genome shotgun (WGS) entry which is preliminary data.</text>
</comment>
<organism evidence="2 3">
    <name type="scientific">Edaphobacter modestus</name>
    <dbReference type="NCBI Taxonomy" id="388466"/>
    <lineage>
        <taxon>Bacteria</taxon>
        <taxon>Pseudomonadati</taxon>
        <taxon>Acidobacteriota</taxon>
        <taxon>Terriglobia</taxon>
        <taxon>Terriglobales</taxon>
        <taxon>Acidobacteriaceae</taxon>
        <taxon>Edaphobacter</taxon>
    </lineage>
</organism>
<reference evidence="2 3" key="1">
    <citation type="submission" date="2019-02" db="EMBL/GenBank/DDBJ databases">
        <title>Genomic Encyclopedia of Archaeal and Bacterial Type Strains, Phase II (KMG-II): from individual species to whole genera.</title>
        <authorList>
            <person name="Goeker M."/>
        </authorList>
    </citation>
    <scope>NUCLEOTIDE SEQUENCE [LARGE SCALE GENOMIC DNA]</scope>
    <source>
        <strain evidence="2 3">DSM 18101</strain>
    </source>
</reference>
<keyword evidence="3" id="KW-1185">Reference proteome</keyword>
<feature type="signal peptide" evidence="1">
    <location>
        <begin position="1"/>
        <end position="34"/>
    </location>
</feature>
<dbReference type="EMBL" id="SHKW01000001">
    <property type="protein sequence ID" value="RZU43663.1"/>
    <property type="molecule type" value="Genomic_DNA"/>
</dbReference>
<gene>
    <name evidence="2" type="ORF">BDD14_5357</name>
</gene>
<evidence type="ECO:0000256" key="1">
    <source>
        <dbReference type="SAM" id="SignalP"/>
    </source>
</evidence>
<name>A0A4Q7Z272_9BACT</name>
<feature type="chain" id="PRO_5020631062" description="Outer membrane beta-barrel porin/alpha-amylase" evidence="1">
    <location>
        <begin position="35"/>
        <end position="277"/>
    </location>
</feature>
<dbReference type="AlphaFoldDB" id="A0A4Q7Z272"/>
<dbReference type="PROSITE" id="PS51257">
    <property type="entry name" value="PROKAR_LIPOPROTEIN"/>
    <property type="match status" value="1"/>
</dbReference>
<keyword evidence="1" id="KW-0732">Signal</keyword>
<evidence type="ECO:0008006" key="4">
    <source>
        <dbReference type="Google" id="ProtNLM"/>
    </source>
</evidence>
<proteinExistence type="predicted"/>
<evidence type="ECO:0000313" key="2">
    <source>
        <dbReference type="EMBL" id="RZU43663.1"/>
    </source>
</evidence>
<sequence length="277" mass="31367">MRSYFWKAQQLFRSFSLLLIMVACLLLCSRVAHAQGNYEIQVYGADTVAPKNLMVELHSNYTVSGQTKTIDGVYPTNHQEHETLELTQGINNWAEIGFYVFTSEQDGQGVQWVGDHIRPRVRAPDSWHLPVGLSLSTEVGYQRAVYSPDTWTWEIRPIIDKTLGRWYLAFNPALERTWHGPDVIQGLGFSPGFKVSYDFTRQISGGLEYYADYGRIGAFDPLHAQQQQIFAVTDLNVSPKWEINIGVGVGPTAATDHLIVKGILGRRFDWGRKSEVE</sequence>
<accession>A0A4Q7Z272</accession>
<protein>
    <recommendedName>
        <fullName evidence="4">Outer membrane beta-barrel porin/alpha-amylase</fullName>
    </recommendedName>
</protein>